<evidence type="ECO:0000313" key="7">
    <source>
        <dbReference type="Proteomes" id="UP000594263"/>
    </source>
</evidence>
<keyword evidence="2" id="KW-0539">Nucleus</keyword>
<dbReference type="GO" id="GO:0005730">
    <property type="term" value="C:nucleolus"/>
    <property type="evidence" value="ECO:0007669"/>
    <property type="project" value="TreeGrafter"/>
</dbReference>
<feature type="region of interest" description="Disordered" evidence="4">
    <location>
        <begin position="218"/>
        <end position="241"/>
    </location>
</feature>
<name>A0A7N0UXZ2_KALFE</name>
<sequence>MEDSGRKRSRGSSKSARKHRDKELRQPNHLGPEESVDGGVSDDGNEPTMGEKLEQLKLMEIHKDKPEKKEEAPAAPPTADSVHVLLKQALRADDRALLLDCIYNQDQKVIANTVSLLNSADVIKLLNSLLNIIQSRGAVLACALPWLKSLLLQHATGIMSQESSLTALNSLYQLIDSRVATYQSAMKVASCLDFVYAGIMDEGPDKEQLIIPVVYEDKSSEEQSEDDMETDDEDENNKGNHCCHKCALGVEVRSTTHVD</sequence>
<evidence type="ECO:0000259" key="5">
    <source>
        <dbReference type="Pfam" id="PF04003"/>
    </source>
</evidence>
<dbReference type="InterPro" id="IPR007148">
    <property type="entry name" value="SSU_processome_Utp12"/>
</dbReference>
<dbReference type="InterPro" id="IPR052414">
    <property type="entry name" value="U3_snoRNA-assoc_WDR"/>
</dbReference>
<feature type="compositionally biased region" description="Basic residues" evidence="4">
    <location>
        <begin position="7"/>
        <end position="20"/>
    </location>
</feature>
<dbReference type="PANTHER" id="PTHR44267">
    <property type="entry name" value="WD REPEAT-CONTAINING PROTEIN 43"/>
    <property type="match status" value="1"/>
</dbReference>
<feature type="region of interest" description="Disordered" evidence="4">
    <location>
        <begin position="1"/>
        <end position="55"/>
    </location>
</feature>
<evidence type="ECO:0000256" key="3">
    <source>
        <dbReference type="ARBA" id="ARBA00038335"/>
    </source>
</evidence>
<evidence type="ECO:0000256" key="1">
    <source>
        <dbReference type="ARBA" id="ARBA00004123"/>
    </source>
</evidence>
<dbReference type="Gramene" id="Kaladp0092s0108.1.v1.1">
    <property type="protein sequence ID" value="Kaladp0092s0108.1.v1.1"/>
    <property type="gene ID" value="Kaladp0092s0108.v1.1"/>
</dbReference>
<dbReference type="OMA" id="HWIIVTH"/>
<comment type="similarity">
    <text evidence="3">Belongs to the UTP5 family.</text>
</comment>
<organism evidence="6 7">
    <name type="scientific">Kalanchoe fedtschenkoi</name>
    <name type="common">Lavender scallops</name>
    <name type="synonym">South American air plant</name>
    <dbReference type="NCBI Taxonomy" id="63787"/>
    <lineage>
        <taxon>Eukaryota</taxon>
        <taxon>Viridiplantae</taxon>
        <taxon>Streptophyta</taxon>
        <taxon>Embryophyta</taxon>
        <taxon>Tracheophyta</taxon>
        <taxon>Spermatophyta</taxon>
        <taxon>Magnoliopsida</taxon>
        <taxon>eudicotyledons</taxon>
        <taxon>Gunneridae</taxon>
        <taxon>Pentapetalae</taxon>
        <taxon>Saxifragales</taxon>
        <taxon>Crassulaceae</taxon>
        <taxon>Kalanchoe</taxon>
    </lineage>
</organism>
<accession>A0A7N0UXZ2</accession>
<feature type="domain" description="Small-subunit processome Utp12" evidence="5">
    <location>
        <begin position="94"/>
        <end position="195"/>
    </location>
</feature>
<dbReference type="AlphaFoldDB" id="A0A7N0UXZ2"/>
<evidence type="ECO:0000313" key="6">
    <source>
        <dbReference type="EnsemblPlants" id="Kaladp0092s0108.1.v1.1"/>
    </source>
</evidence>
<feature type="compositionally biased region" description="Acidic residues" evidence="4">
    <location>
        <begin position="222"/>
        <end position="235"/>
    </location>
</feature>
<dbReference type="GO" id="GO:0000462">
    <property type="term" value="P:maturation of SSU-rRNA from tricistronic rRNA transcript (SSU-rRNA, 5.8S rRNA, LSU-rRNA)"/>
    <property type="evidence" value="ECO:0007669"/>
    <property type="project" value="TreeGrafter"/>
</dbReference>
<dbReference type="Pfam" id="PF04003">
    <property type="entry name" value="Utp12"/>
    <property type="match status" value="1"/>
</dbReference>
<reference evidence="6" key="1">
    <citation type="submission" date="2021-01" db="UniProtKB">
        <authorList>
            <consortium name="EnsemblPlants"/>
        </authorList>
    </citation>
    <scope>IDENTIFICATION</scope>
</reference>
<keyword evidence="7" id="KW-1185">Reference proteome</keyword>
<proteinExistence type="inferred from homology"/>
<evidence type="ECO:0000256" key="4">
    <source>
        <dbReference type="SAM" id="MobiDB-lite"/>
    </source>
</evidence>
<dbReference type="Proteomes" id="UP000594263">
    <property type="component" value="Unplaced"/>
</dbReference>
<protein>
    <recommendedName>
        <fullName evidence="5">Small-subunit processome Utp12 domain-containing protein</fullName>
    </recommendedName>
</protein>
<dbReference type="PANTHER" id="PTHR44267:SF1">
    <property type="entry name" value="WD REPEAT-CONTAINING PROTEIN 43"/>
    <property type="match status" value="1"/>
</dbReference>
<evidence type="ECO:0000256" key="2">
    <source>
        <dbReference type="ARBA" id="ARBA00023242"/>
    </source>
</evidence>
<comment type="subcellular location">
    <subcellularLocation>
        <location evidence="1">Nucleus</location>
    </subcellularLocation>
</comment>
<dbReference type="EnsemblPlants" id="Kaladp0092s0108.1.v1.1">
    <property type="protein sequence ID" value="Kaladp0092s0108.1.v1.1"/>
    <property type="gene ID" value="Kaladp0092s0108.v1.1"/>
</dbReference>